<evidence type="ECO:0000313" key="2">
    <source>
        <dbReference type="EMBL" id="GMH90605.1"/>
    </source>
</evidence>
<name>A0A9W7EUK2_9STRA</name>
<keyword evidence="1" id="KW-0472">Membrane</keyword>
<organism evidence="2 3">
    <name type="scientific">Triparma laevis f. inornata</name>
    <dbReference type="NCBI Taxonomy" id="1714386"/>
    <lineage>
        <taxon>Eukaryota</taxon>
        <taxon>Sar</taxon>
        <taxon>Stramenopiles</taxon>
        <taxon>Ochrophyta</taxon>
        <taxon>Bolidophyceae</taxon>
        <taxon>Parmales</taxon>
        <taxon>Triparmaceae</taxon>
        <taxon>Triparma</taxon>
    </lineage>
</organism>
<dbReference type="Proteomes" id="UP001162640">
    <property type="component" value="Unassembled WGS sequence"/>
</dbReference>
<proteinExistence type="predicted"/>
<keyword evidence="1" id="KW-1133">Transmembrane helix</keyword>
<keyword evidence="1" id="KW-0812">Transmembrane</keyword>
<reference evidence="3" key="1">
    <citation type="journal article" date="2023" name="Commun. Biol.">
        <title>Genome analysis of Parmales, the sister group of diatoms, reveals the evolutionary specialization of diatoms from phago-mixotrophs to photoautotrophs.</title>
        <authorList>
            <person name="Ban H."/>
            <person name="Sato S."/>
            <person name="Yoshikawa S."/>
            <person name="Yamada K."/>
            <person name="Nakamura Y."/>
            <person name="Ichinomiya M."/>
            <person name="Sato N."/>
            <person name="Blanc-Mathieu R."/>
            <person name="Endo H."/>
            <person name="Kuwata A."/>
            <person name="Ogata H."/>
        </authorList>
    </citation>
    <scope>NUCLEOTIDE SEQUENCE [LARGE SCALE GENOMIC DNA]</scope>
</reference>
<protein>
    <submittedName>
        <fullName evidence="2">Uncharacterized protein</fullName>
    </submittedName>
</protein>
<dbReference type="EMBL" id="BLQM01000452">
    <property type="protein sequence ID" value="GMH90605.1"/>
    <property type="molecule type" value="Genomic_DNA"/>
</dbReference>
<evidence type="ECO:0000313" key="3">
    <source>
        <dbReference type="Proteomes" id="UP001162640"/>
    </source>
</evidence>
<accession>A0A9W7EUK2</accession>
<feature type="transmembrane region" description="Helical" evidence="1">
    <location>
        <begin position="192"/>
        <end position="212"/>
    </location>
</feature>
<evidence type="ECO:0000256" key="1">
    <source>
        <dbReference type="SAM" id="Phobius"/>
    </source>
</evidence>
<gene>
    <name evidence="2" type="ORF">TL16_g11818</name>
</gene>
<sequence length="213" mass="22576">MRNNMSAPDYSKVNAEALFSAKNMKSVAAILIPTSAPLLIANVTAQPLLCGIATVLACALMRMTINTSSQATCKVSFGKNKDLEKKAIDNVTITSMSNRIVRVTMGSCHLLGALAYALRDFDGHSTPISWLLVAGQCVVSGIWISSGKNGQSGRGAARGRRPAMWNPDGNGWRAMPMVMVEKFKEKAKGTKNTAIVAVVVATVAIRIGVPALV</sequence>
<comment type="caution">
    <text evidence="2">The sequence shown here is derived from an EMBL/GenBank/DDBJ whole genome shotgun (WGS) entry which is preliminary data.</text>
</comment>
<feature type="transmembrane region" description="Helical" evidence="1">
    <location>
        <begin position="39"/>
        <end position="60"/>
    </location>
</feature>
<dbReference type="AlphaFoldDB" id="A0A9W7EUK2"/>